<comment type="similarity">
    <text evidence="2">Belongs to the bacterial solute-binding protein 8 family.</text>
</comment>
<evidence type="ECO:0000259" key="6">
    <source>
        <dbReference type="PROSITE" id="PS50983"/>
    </source>
</evidence>
<feature type="coiled-coil region" evidence="5">
    <location>
        <begin position="120"/>
        <end position="147"/>
    </location>
</feature>
<feature type="domain" description="Fe/B12 periplasmic-binding" evidence="6">
    <location>
        <begin position="18"/>
        <end position="286"/>
    </location>
</feature>
<dbReference type="AlphaFoldDB" id="A0A1H2LRI6"/>
<organism evidence="7 8">
    <name type="scientific">Microlunatus sagamiharensis</name>
    <dbReference type="NCBI Taxonomy" id="546874"/>
    <lineage>
        <taxon>Bacteria</taxon>
        <taxon>Bacillati</taxon>
        <taxon>Actinomycetota</taxon>
        <taxon>Actinomycetes</taxon>
        <taxon>Propionibacteriales</taxon>
        <taxon>Propionibacteriaceae</taxon>
        <taxon>Microlunatus</taxon>
    </lineage>
</organism>
<dbReference type="Pfam" id="PF01497">
    <property type="entry name" value="Peripla_BP_2"/>
    <property type="match status" value="1"/>
</dbReference>
<dbReference type="CDD" id="cd01146">
    <property type="entry name" value="FhuD"/>
    <property type="match status" value="1"/>
</dbReference>
<name>A0A1H2LRI6_9ACTN</name>
<gene>
    <name evidence="7" type="ORF">SAMN04488544_0701</name>
</gene>
<dbReference type="Proteomes" id="UP000198825">
    <property type="component" value="Chromosome I"/>
</dbReference>
<keyword evidence="5" id="KW-0175">Coiled coil</keyword>
<protein>
    <submittedName>
        <fullName evidence="7">Iron complex transport system substrate-binding protein</fullName>
    </submittedName>
</protein>
<evidence type="ECO:0000256" key="3">
    <source>
        <dbReference type="ARBA" id="ARBA00022448"/>
    </source>
</evidence>
<dbReference type="STRING" id="546874.SAMN04488544_0701"/>
<dbReference type="SUPFAM" id="SSF53807">
    <property type="entry name" value="Helical backbone' metal receptor"/>
    <property type="match status" value="1"/>
</dbReference>
<dbReference type="GO" id="GO:1901678">
    <property type="term" value="P:iron coordination entity transport"/>
    <property type="evidence" value="ECO:0007669"/>
    <property type="project" value="UniProtKB-ARBA"/>
</dbReference>
<evidence type="ECO:0000256" key="4">
    <source>
        <dbReference type="ARBA" id="ARBA00022729"/>
    </source>
</evidence>
<accession>A0A1H2LRI6</accession>
<dbReference type="PROSITE" id="PS50983">
    <property type="entry name" value="FE_B12_PBP"/>
    <property type="match status" value="1"/>
</dbReference>
<evidence type="ECO:0000256" key="1">
    <source>
        <dbReference type="ARBA" id="ARBA00004196"/>
    </source>
</evidence>
<dbReference type="RefSeq" id="WP_197680600.1">
    <property type="nucleotide sequence ID" value="NZ_LT629799.1"/>
</dbReference>
<evidence type="ECO:0000313" key="7">
    <source>
        <dbReference type="EMBL" id="SDU83539.1"/>
    </source>
</evidence>
<dbReference type="Gene3D" id="3.40.50.1980">
    <property type="entry name" value="Nitrogenase molybdenum iron protein domain"/>
    <property type="match status" value="2"/>
</dbReference>
<dbReference type="EMBL" id="LT629799">
    <property type="protein sequence ID" value="SDU83539.1"/>
    <property type="molecule type" value="Genomic_DNA"/>
</dbReference>
<keyword evidence="3" id="KW-0813">Transport</keyword>
<keyword evidence="8" id="KW-1185">Reference proteome</keyword>
<dbReference type="InterPro" id="IPR051313">
    <property type="entry name" value="Bact_iron-sidero_bind"/>
</dbReference>
<dbReference type="PANTHER" id="PTHR30532:SF24">
    <property type="entry name" value="FERRIC ENTEROBACTIN-BINDING PERIPLASMIC PROTEIN FEPB"/>
    <property type="match status" value="1"/>
</dbReference>
<evidence type="ECO:0000256" key="5">
    <source>
        <dbReference type="SAM" id="Coils"/>
    </source>
</evidence>
<dbReference type="InterPro" id="IPR002491">
    <property type="entry name" value="ABC_transptr_periplasmic_BD"/>
</dbReference>
<evidence type="ECO:0000256" key="2">
    <source>
        <dbReference type="ARBA" id="ARBA00008814"/>
    </source>
</evidence>
<dbReference type="GO" id="GO:0030288">
    <property type="term" value="C:outer membrane-bounded periplasmic space"/>
    <property type="evidence" value="ECO:0007669"/>
    <property type="project" value="TreeGrafter"/>
</dbReference>
<keyword evidence="4" id="KW-0732">Signal</keyword>
<proteinExistence type="inferred from homology"/>
<comment type="subcellular location">
    <subcellularLocation>
        <location evidence="1">Cell envelope</location>
    </subcellularLocation>
</comment>
<sequence>MSVEHTFGTATIPAKPQRVVVLGVTDVDTVLALGTTPVATTGYAFFPDRLGPWAEALVTGDKPEVLQSDSEPNLEQVAALAPDLIVGVSAGFDDGVYAQLSQIAPVVARPAGVAAYTASRNDATRLIAKAMGEVDRAEELIATADAAFDAAVEANPRFAGATATAVLPYQNQYGAYLSGDARGQVLDQLGFELPAEIAALDKGDSFFVPVSSERVDLLDGDVVVMLTDEASRAQVEGDKILAGLPVAKRGAIVQPDIDLRGAMTYNTVLSAPYAVEQLTPLLAEALGR</sequence>
<reference evidence="8" key="1">
    <citation type="submission" date="2016-10" db="EMBL/GenBank/DDBJ databases">
        <authorList>
            <person name="Varghese N."/>
            <person name="Submissions S."/>
        </authorList>
    </citation>
    <scope>NUCLEOTIDE SEQUENCE [LARGE SCALE GENOMIC DNA]</scope>
    <source>
        <strain evidence="8">DSM 21743</strain>
    </source>
</reference>
<dbReference type="PANTHER" id="PTHR30532">
    <property type="entry name" value="IRON III DICITRATE-BINDING PERIPLASMIC PROTEIN"/>
    <property type="match status" value="1"/>
</dbReference>
<evidence type="ECO:0000313" key="8">
    <source>
        <dbReference type="Proteomes" id="UP000198825"/>
    </source>
</evidence>